<evidence type="ECO:0000256" key="2">
    <source>
        <dbReference type="ARBA" id="ARBA00022679"/>
    </source>
</evidence>
<dbReference type="EMBL" id="JAQOSO010000061">
    <property type="protein sequence ID" value="MDJ1174703.1"/>
    <property type="molecule type" value="Genomic_DNA"/>
</dbReference>
<reference evidence="4 5" key="1">
    <citation type="submission" date="2023-01" db="EMBL/GenBank/DDBJ databases">
        <title>Novel diversity within Roseofilum (Cyanobacteria; Desertifilaceae) from marine benthic mats with descriptions of four novel species.</title>
        <authorList>
            <person name="Wang Y."/>
            <person name="Berthold D.E."/>
            <person name="Hu J."/>
            <person name="Lefler F.W."/>
            <person name="Laughinghouse H.D. IV."/>
        </authorList>
    </citation>
    <scope>NUCLEOTIDE SEQUENCE [LARGE SCALE GENOMIC DNA]</scope>
    <source>
        <strain evidence="4 5">BLCC-M114</strain>
    </source>
</reference>
<dbReference type="PANTHER" id="PTHR30481">
    <property type="entry name" value="DNA ADENINE METHYLASE"/>
    <property type="match status" value="1"/>
</dbReference>
<dbReference type="InterPro" id="IPR029063">
    <property type="entry name" value="SAM-dependent_MTases_sf"/>
</dbReference>
<name>A0ABT7B6A9_9CYAN</name>
<evidence type="ECO:0000256" key="1">
    <source>
        <dbReference type="ARBA" id="ARBA00022603"/>
    </source>
</evidence>
<sequence length="284" mass="32086">MLSYYGGKQRMSKHIIPIIDSIPHDNYVEPFFGGGAVLFAKKPSHQEIINDINDLIINLYRVAKKYPTELIQEIDATMHSKRDFNSATAIIRNPDKYASEYANEAEGCYDIIKAWAVYVAVNQGYANKIGGGWAISKTRNNVHGSTWAMHRRHLGAQIERLRKVSVYCGDAIACCEKFDAPNTLLYLDPPYPDYDQGHYSGYSEFDWAKLCEFLDGCESSYILSGYAQKAEPKSAQQRIEIPTYCSAGVDSNTSQRTEILWVCNRSEKRSDMQLSLFDSLLSVS</sequence>
<accession>A0ABT7B6A9</accession>
<dbReference type="PIRSF" id="PIRSF000398">
    <property type="entry name" value="M_m6A_EcoRV"/>
    <property type="match status" value="1"/>
</dbReference>
<dbReference type="Pfam" id="PF02086">
    <property type="entry name" value="MethyltransfD12"/>
    <property type="match status" value="1"/>
</dbReference>
<protein>
    <submittedName>
        <fullName evidence="4">DNA adenine methylase</fullName>
    </submittedName>
</protein>
<dbReference type="Proteomes" id="UP001235849">
    <property type="component" value="Unassembled WGS sequence"/>
</dbReference>
<proteinExistence type="predicted"/>
<evidence type="ECO:0000313" key="4">
    <source>
        <dbReference type="EMBL" id="MDJ1174703.1"/>
    </source>
</evidence>
<dbReference type="PRINTS" id="PR00505">
    <property type="entry name" value="D12N6MTFRASE"/>
</dbReference>
<dbReference type="PANTHER" id="PTHR30481:SF4">
    <property type="entry name" value="SITE-SPECIFIC DNA-METHYLTRANSFERASE (ADENINE-SPECIFIC)"/>
    <property type="match status" value="1"/>
</dbReference>
<dbReference type="GO" id="GO:0008168">
    <property type="term" value="F:methyltransferase activity"/>
    <property type="evidence" value="ECO:0007669"/>
    <property type="project" value="UniProtKB-KW"/>
</dbReference>
<gene>
    <name evidence="4" type="ORF">PMG25_11420</name>
</gene>
<dbReference type="Gene3D" id="3.40.50.150">
    <property type="entry name" value="Vaccinia Virus protein VP39"/>
    <property type="match status" value="2"/>
</dbReference>
<keyword evidence="1 4" id="KW-0489">Methyltransferase</keyword>
<keyword evidence="5" id="KW-1185">Reference proteome</keyword>
<keyword evidence="3" id="KW-0949">S-adenosyl-L-methionine</keyword>
<organism evidence="4 5">
    <name type="scientific">Roseofilum capinflatum BLCC-M114</name>
    <dbReference type="NCBI Taxonomy" id="3022440"/>
    <lineage>
        <taxon>Bacteria</taxon>
        <taxon>Bacillati</taxon>
        <taxon>Cyanobacteriota</taxon>
        <taxon>Cyanophyceae</taxon>
        <taxon>Desertifilales</taxon>
        <taxon>Desertifilaceae</taxon>
        <taxon>Roseofilum</taxon>
        <taxon>Roseofilum capinflatum</taxon>
    </lineage>
</organism>
<dbReference type="InterPro" id="IPR012327">
    <property type="entry name" value="MeTrfase_D12"/>
</dbReference>
<evidence type="ECO:0000256" key="3">
    <source>
        <dbReference type="ARBA" id="ARBA00022691"/>
    </source>
</evidence>
<evidence type="ECO:0000313" key="5">
    <source>
        <dbReference type="Proteomes" id="UP001235849"/>
    </source>
</evidence>
<dbReference type="GO" id="GO:0032259">
    <property type="term" value="P:methylation"/>
    <property type="evidence" value="ECO:0007669"/>
    <property type="project" value="UniProtKB-KW"/>
</dbReference>
<dbReference type="SUPFAM" id="SSF53335">
    <property type="entry name" value="S-adenosyl-L-methionine-dependent methyltransferases"/>
    <property type="match status" value="1"/>
</dbReference>
<keyword evidence="2" id="KW-0808">Transferase</keyword>
<dbReference type="InterPro" id="IPR012263">
    <property type="entry name" value="M_m6A_EcoRV"/>
</dbReference>
<comment type="caution">
    <text evidence="4">The sequence shown here is derived from an EMBL/GenBank/DDBJ whole genome shotgun (WGS) entry which is preliminary data.</text>
</comment>